<comment type="caution">
    <text evidence="6">The sequence shown here is derived from an EMBL/GenBank/DDBJ whole genome shotgun (WGS) entry which is preliminary data.</text>
</comment>
<keyword evidence="2 6" id="KW-0238">DNA-binding</keyword>
<dbReference type="PANTHER" id="PTHR30154">
    <property type="entry name" value="LEUCINE-RESPONSIVE REGULATORY PROTEIN"/>
    <property type="match status" value="1"/>
</dbReference>
<keyword evidence="7" id="KW-1185">Reference proteome</keyword>
<dbReference type="EMBL" id="VIWT01000001">
    <property type="protein sequence ID" value="TWG01291.1"/>
    <property type="molecule type" value="Genomic_DNA"/>
</dbReference>
<dbReference type="InterPro" id="IPR000485">
    <property type="entry name" value="AsnC-type_HTH_dom"/>
</dbReference>
<sequence>MMDSMPITPLDDLDQALAQALMINGRVPFNRLAEVLEVSDQTVIRRYRRLHGEGLLRVIGRPVGHRVGLVESWLRLQCSPDAALSVADALARRPDISWVTLNSGGTEVQCITRARSREEHDELLLRQLPRTRRVAGITAHSVLRSFTGGPRHWRGLDVLTGRQLAELTEPRPERDGERVRLDAAELAMFAVLARDGRAGYPELARVSGLSESTARRRLDQLRERGAWYLDVEIDPRLLGFETQATLMITVAPAGLAGAGAALATHPQVPFAAAITGSANLVAITICRDNDALYTYLTEQIGALDGVQHVEVVPQLRSVKRAGMLMDGVRLVDPPAA</sequence>
<dbReference type="InterPro" id="IPR019888">
    <property type="entry name" value="Tscrpt_reg_AsnC-like"/>
</dbReference>
<keyword evidence="3" id="KW-0804">Transcription</keyword>
<reference evidence="6 7" key="1">
    <citation type="submission" date="2019-06" db="EMBL/GenBank/DDBJ databases">
        <title>Sequencing the genomes of 1000 actinobacteria strains.</title>
        <authorList>
            <person name="Klenk H.-P."/>
        </authorList>
    </citation>
    <scope>NUCLEOTIDE SEQUENCE [LARGE SCALE GENOMIC DNA]</scope>
    <source>
        <strain evidence="6 7">DSM 44826</strain>
    </source>
</reference>
<evidence type="ECO:0000259" key="4">
    <source>
        <dbReference type="Pfam" id="PF01037"/>
    </source>
</evidence>
<feature type="domain" description="Transcription regulator AsnC/Lrp ligand binding" evidence="4">
    <location>
        <begin position="247"/>
        <end position="312"/>
    </location>
</feature>
<dbReference type="SUPFAM" id="SSF54909">
    <property type="entry name" value="Dimeric alpha+beta barrel"/>
    <property type="match status" value="2"/>
</dbReference>
<dbReference type="GO" id="GO:0043565">
    <property type="term" value="F:sequence-specific DNA binding"/>
    <property type="evidence" value="ECO:0007669"/>
    <property type="project" value="InterPro"/>
</dbReference>
<feature type="domain" description="HTH asnC-type" evidence="5">
    <location>
        <begin position="187"/>
        <end position="222"/>
    </location>
</feature>
<dbReference type="PRINTS" id="PR00033">
    <property type="entry name" value="HTHASNC"/>
</dbReference>
<dbReference type="GO" id="GO:0043200">
    <property type="term" value="P:response to amino acid"/>
    <property type="evidence" value="ECO:0007669"/>
    <property type="project" value="TreeGrafter"/>
</dbReference>
<dbReference type="Pfam" id="PF01037">
    <property type="entry name" value="AsnC_trans_reg"/>
    <property type="match status" value="1"/>
</dbReference>
<evidence type="ECO:0000256" key="3">
    <source>
        <dbReference type="ARBA" id="ARBA00023163"/>
    </source>
</evidence>
<proteinExistence type="predicted"/>
<dbReference type="GO" id="GO:0005829">
    <property type="term" value="C:cytosol"/>
    <property type="evidence" value="ECO:0007669"/>
    <property type="project" value="TreeGrafter"/>
</dbReference>
<dbReference type="AlphaFoldDB" id="A0A561UPL7"/>
<keyword evidence="1" id="KW-0805">Transcription regulation</keyword>
<dbReference type="Proteomes" id="UP000317940">
    <property type="component" value="Unassembled WGS sequence"/>
</dbReference>
<dbReference type="InterPro" id="IPR011008">
    <property type="entry name" value="Dimeric_a/b-barrel"/>
</dbReference>
<dbReference type="InterPro" id="IPR036388">
    <property type="entry name" value="WH-like_DNA-bd_sf"/>
</dbReference>
<evidence type="ECO:0000256" key="1">
    <source>
        <dbReference type="ARBA" id="ARBA00023015"/>
    </source>
</evidence>
<feature type="domain" description="HTH asnC-type" evidence="5">
    <location>
        <begin position="10"/>
        <end position="51"/>
    </location>
</feature>
<dbReference type="SMART" id="SM00344">
    <property type="entry name" value="HTH_ASNC"/>
    <property type="match status" value="2"/>
</dbReference>
<organism evidence="6 7">
    <name type="scientific">Kitasatospora viridis</name>
    <dbReference type="NCBI Taxonomy" id="281105"/>
    <lineage>
        <taxon>Bacteria</taxon>
        <taxon>Bacillati</taxon>
        <taxon>Actinomycetota</taxon>
        <taxon>Actinomycetes</taxon>
        <taxon>Kitasatosporales</taxon>
        <taxon>Streptomycetaceae</taxon>
        <taxon>Kitasatospora</taxon>
    </lineage>
</organism>
<dbReference type="Gene3D" id="3.30.70.920">
    <property type="match status" value="1"/>
</dbReference>
<dbReference type="InterPro" id="IPR036390">
    <property type="entry name" value="WH_DNA-bd_sf"/>
</dbReference>
<evidence type="ECO:0000256" key="2">
    <source>
        <dbReference type="ARBA" id="ARBA00023125"/>
    </source>
</evidence>
<evidence type="ECO:0000313" key="7">
    <source>
        <dbReference type="Proteomes" id="UP000317940"/>
    </source>
</evidence>
<gene>
    <name evidence="6" type="ORF">FHX73_115183</name>
</gene>
<dbReference type="PANTHER" id="PTHR30154:SF34">
    <property type="entry name" value="TRANSCRIPTIONAL REGULATOR AZLB"/>
    <property type="match status" value="1"/>
</dbReference>
<dbReference type="InterPro" id="IPR019887">
    <property type="entry name" value="Tscrpt_reg_AsnC/Lrp_C"/>
</dbReference>
<name>A0A561UPL7_9ACTN</name>
<accession>A0A561UPL7</accession>
<protein>
    <submittedName>
        <fullName evidence="6">DNA-binding Lrp family transcriptional regulator</fullName>
    </submittedName>
</protein>
<evidence type="ECO:0000259" key="5">
    <source>
        <dbReference type="Pfam" id="PF13404"/>
    </source>
</evidence>
<evidence type="ECO:0000313" key="6">
    <source>
        <dbReference type="EMBL" id="TWG01291.1"/>
    </source>
</evidence>
<dbReference type="Pfam" id="PF13404">
    <property type="entry name" value="HTH_AsnC-type"/>
    <property type="match status" value="2"/>
</dbReference>
<dbReference type="SUPFAM" id="SSF46785">
    <property type="entry name" value="Winged helix' DNA-binding domain"/>
    <property type="match status" value="2"/>
</dbReference>
<dbReference type="Gene3D" id="1.10.10.10">
    <property type="entry name" value="Winged helix-like DNA-binding domain superfamily/Winged helix DNA-binding domain"/>
    <property type="match status" value="2"/>
</dbReference>